<dbReference type="Proteomes" id="UP000549457">
    <property type="component" value="Unassembled WGS sequence"/>
</dbReference>
<evidence type="ECO:0000256" key="4">
    <source>
        <dbReference type="ARBA" id="ARBA00022679"/>
    </source>
</evidence>
<dbReference type="GO" id="GO:0019354">
    <property type="term" value="P:siroheme biosynthetic process"/>
    <property type="evidence" value="ECO:0007669"/>
    <property type="project" value="UniProtKB-UniPathway"/>
</dbReference>
<protein>
    <recommendedName>
        <fullName evidence="2">uroporphyrinogen-III C-methyltransferase</fullName>
        <ecNumber evidence="2">2.1.1.107</ecNumber>
    </recommendedName>
</protein>
<dbReference type="Gene3D" id="3.40.1010.10">
    <property type="entry name" value="Cobalt-precorrin-4 Transmethylase, Domain 1"/>
    <property type="match status" value="1"/>
</dbReference>
<dbReference type="EMBL" id="JACHFM010000005">
    <property type="protein sequence ID" value="MBB5224024.1"/>
    <property type="molecule type" value="Genomic_DNA"/>
</dbReference>
<dbReference type="InterPro" id="IPR014777">
    <property type="entry name" value="4pyrrole_Mease_sub1"/>
</dbReference>
<evidence type="ECO:0000313" key="10">
    <source>
        <dbReference type="EMBL" id="MBB5224024.1"/>
    </source>
</evidence>
<evidence type="ECO:0000313" key="11">
    <source>
        <dbReference type="Proteomes" id="UP000549457"/>
    </source>
</evidence>
<evidence type="ECO:0000256" key="3">
    <source>
        <dbReference type="ARBA" id="ARBA00022603"/>
    </source>
</evidence>
<dbReference type="Pfam" id="PF00590">
    <property type="entry name" value="TP_methylase"/>
    <property type="match status" value="1"/>
</dbReference>
<dbReference type="PROSITE" id="PS00840">
    <property type="entry name" value="SUMT_2"/>
    <property type="match status" value="1"/>
</dbReference>
<evidence type="ECO:0000259" key="9">
    <source>
        <dbReference type="Pfam" id="PF00590"/>
    </source>
</evidence>
<dbReference type="GO" id="GO:0032259">
    <property type="term" value="P:methylation"/>
    <property type="evidence" value="ECO:0007669"/>
    <property type="project" value="UniProtKB-KW"/>
</dbReference>
<evidence type="ECO:0000256" key="5">
    <source>
        <dbReference type="ARBA" id="ARBA00022691"/>
    </source>
</evidence>
<dbReference type="InterPro" id="IPR050161">
    <property type="entry name" value="Siro_Cobalamin_biosynth"/>
</dbReference>
<dbReference type="UniPathway" id="UPA00262">
    <property type="reaction ID" value="UER00211"/>
</dbReference>
<dbReference type="CDD" id="cd11642">
    <property type="entry name" value="SUMT"/>
    <property type="match status" value="1"/>
</dbReference>
<dbReference type="InterPro" id="IPR003043">
    <property type="entry name" value="Uropor_MeTrfase_CS"/>
</dbReference>
<comment type="caution">
    <text evidence="10">The sequence shown here is derived from an EMBL/GenBank/DDBJ whole genome shotgun (WGS) entry which is preliminary data.</text>
</comment>
<dbReference type="InterPro" id="IPR006366">
    <property type="entry name" value="CobA/CysG_C"/>
</dbReference>
<proteinExistence type="inferred from homology"/>
<keyword evidence="11" id="KW-1185">Reference proteome</keyword>
<organism evidence="10 11">
    <name type="scientific">Amaricoccus macauensis</name>
    <dbReference type="NCBI Taxonomy" id="57001"/>
    <lineage>
        <taxon>Bacteria</taxon>
        <taxon>Pseudomonadati</taxon>
        <taxon>Pseudomonadota</taxon>
        <taxon>Alphaproteobacteria</taxon>
        <taxon>Rhodobacterales</taxon>
        <taxon>Paracoccaceae</taxon>
        <taxon>Amaricoccus</taxon>
    </lineage>
</organism>
<comment type="similarity">
    <text evidence="1 8">Belongs to the precorrin methyltransferase family.</text>
</comment>
<name>A0A840SS98_9RHOB</name>
<dbReference type="InterPro" id="IPR000878">
    <property type="entry name" value="4pyrrol_Mease"/>
</dbReference>
<feature type="domain" description="Tetrapyrrole methylase" evidence="9">
    <location>
        <begin position="23"/>
        <end position="233"/>
    </location>
</feature>
<dbReference type="SUPFAM" id="SSF53790">
    <property type="entry name" value="Tetrapyrrole methylase"/>
    <property type="match status" value="1"/>
</dbReference>
<accession>A0A840SS98</accession>
<keyword evidence="6" id="KW-0627">Porphyrin biosynthesis</keyword>
<dbReference type="GO" id="GO:0004851">
    <property type="term" value="F:uroporphyrin-III C-methyltransferase activity"/>
    <property type="evidence" value="ECO:0007669"/>
    <property type="project" value="UniProtKB-EC"/>
</dbReference>
<dbReference type="InterPro" id="IPR014776">
    <property type="entry name" value="4pyrrole_Mease_sub2"/>
</dbReference>
<dbReference type="PANTHER" id="PTHR45790:SF3">
    <property type="entry name" value="S-ADENOSYL-L-METHIONINE-DEPENDENT UROPORPHYRINOGEN III METHYLTRANSFERASE, CHLOROPLASTIC"/>
    <property type="match status" value="1"/>
</dbReference>
<dbReference type="RefSeq" id="WP_184154123.1">
    <property type="nucleotide sequence ID" value="NZ_JACHFM010000005.1"/>
</dbReference>
<evidence type="ECO:0000256" key="6">
    <source>
        <dbReference type="ARBA" id="ARBA00023244"/>
    </source>
</evidence>
<keyword evidence="3 8" id="KW-0489">Methyltransferase</keyword>
<comment type="pathway">
    <text evidence="7">Porphyrin-containing compound metabolism; siroheme biosynthesis; precorrin-2 from uroporphyrinogen III: step 1/1.</text>
</comment>
<dbReference type="AlphaFoldDB" id="A0A840SS98"/>
<dbReference type="InterPro" id="IPR035996">
    <property type="entry name" value="4pyrrol_Methylase_sf"/>
</dbReference>
<evidence type="ECO:0000256" key="8">
    <source>
        <dbReference type="RuleBase" id="RU003960"/>
    </source>
</evidence>
<gene>
    <name evidence="10" type="ORF">HNP73_003985</name>
</gene>
<dbReference type="Gene3D" id="3.30.950.10">
    <property type="entry name" value="Methyltransferase, Cobalt-precorrin-4 Transmethylase, Domain 2"/>
    <property type="match status" value="1"/>
</dbReference>
<evidence type="ECO:0000256" key="1">
    <source>
        <dbReference type="ARBA" id="ARBA00005879"/>
    </source>
</evidence>
<keyword evidence="4 8" id="KW-0808">Transferase</keyword>
<dbReference type="NCBIfam" id="NF004790">
    <property type="entry name" value="PRK06136.1"/>
    <property type="match status" value="1"/>
</dbReference>
<dbReference type="NCBIfam" id="TIGR01469">
    <property type="entry name" value="cobA_cysG_Cterm"/>
    <property type="match status" value="1"/>
</dbReference>
<sequence>MSQIADALARLAPDFPSFEPGHVWLAGAGPGGLGCLTLDVVAALAAADAVVYDALVDPGVLRACEGAALSFVGKRSGQPSTPQAEINARLIALAREGKRVLRLKGGDPNIFGRGGDEALALARAGIAFRVLPGVTSGFAALAAARIPATRRGVSRALILATGHATDDAGGADLDWAALARTGQPIVIYMGLGSLPAIAGALVAGGLAPSTPAAVIASATWPDERIVVADLATIAARVAEEGVRAPAVIVVGAIVALRDELIAVAAQAVPA</sequence>
<keyword evidence="5" id="KW-0949">S-adenosyl-L-methionine</keyword>
<reference evidence="10 11" key="1">
    <citation type="submission" date="2020-08" db="EMBL/GenBank/DDBJ databases">
        <title>Genomic Encyclopedia of Type Strains, Phase IV (KMG-IV): sequencing the most valuable type-strain genomes for metagenomic binning, comparative biology and taxonomic classification.</title>
        <authorList>
            <person name="Goeker M."/>
        </authorList>
    </citation>
    <scope>NUCLEOTIDE SEQUENCE [LARGE SCALE GENOMIC DNA]</scope>
    <source>
        <strain evidence="10 11">DSM 101730</strain>
    </source>
</reference>
<evidence type="ECO:0000256" key="7">
    <source>
        <dbReference type="ARBA" id="ARBA00025705"/>
    </source>
</evidence>
<dbReference type="EC" id="2.1.1.107" evidence="2"/>
<dbReference type="PANTHER" id="PTHR45790">
    <property type="entry name" value="SIROHEME SYNTHASE-RELATED"/>
    <property type="match status" value="1"/>
</dbReference>
<evidence type="ECO:0000256" key="2">
    <source>
        <dbReference type="ARBA" id="ARBA00012162"/>
    </source>
</evidence>
<dbReference type="FunFam" id="3.40.1010.10:FF:000001">
    <property type="entry name" value="Siroheme synthase"/>
    <property type="match status" value="1"/>
</dbReference>